<evidence type="ECO:0000256" key="1">
    <source>
        <dbReference type="SAM" id="MobiDB-lite"/>
    </source>
</evidence>
<dbReference type="OrthoDB" id="275227at2759"/>
<proteinExistence type="predicted"/>
<evidence type="ECO:0000259" key="2">
    <source>
        <dbReference type="Pfam" id="PF02777"/>
    </source>
</evidence>
<dbReference type="STRING" id="5364.A0A5C3NDR5"/>
<organism evidence="3 4">
    <name type="scientific">Heliocybe sulcata</name>
    <dbReference type="NCBI Taxonomy" id="5364"/>
    <lineage>
        <taxon>Eukaryota</taxon>
        <taxon>Fungi</taxon>
        <taxon>Dikarya</taxon>
        <taxon>Basidiomycota</taxon>
        <taxon>Agaricomycotina</taxon>
        <taxon>Agaricomycetes</taxon>
        <taxon>Gloeophyllales</taxon>
        <taxon>Gloeophyllaceae</taxon>
        <taxon>Heliocybe</taxon>
    </lineage>
</organism>
<dbReference type="SUPFAM" id="SSF54719">
    <property type="entry name" value="Fe,Mn superoxide dismutase (SOD), C-terminal domain"/>
    <property type="match status" value="1"/>
</dbReference>
<dbReference type="SUPFAM" id="SSF46609">
    <property type="entry name" value="Fe,Mn superoxide dismutase (SOD), N-terminal domain"/>
    <property type="match status" value="1"/>
</dbReference>
<feature type="domain" description="Manganese/iron superoxide dismutase C-terminal" evidence="2">
    <location>
        <begin position="294"/>
        <end position="339"/>
    </location>
</feature>
<dbReference type="Pfam" id="PF02777">
    <property type="entry name" value="Sod_Fe_C"/>
    <property type="match status" value="2"/>
</dbReference>
<gene>
    <name evidence="3" type="ORF">OE88DRAFT_1652618</name>
</gene>
<evidence type="ECO:0000313" key="4">
    <source>
        <dbReference type="Proteomes" id="UP000305948"/>
    </source>
</evidence>
<feature type="compositionally biased region" description="Polar residues" evidence="1">
    <location>
        <begin position="247"/>
        <end position="268"/>
    </location>
</feature>
<dbReference type="PANTHER" id="PTHR42769">
    <property type="entry name" value="SUPEROXIDE DISMUTASE"/>
    <property type="match status" value="1"/>
</dbReference>
<feature type="compositionally biased region" description="Low complexity" evidence="1">
    <location>
        <begin position="225"/>
        <end position="241"/>
    </location>
</feature>
<reference evidence="3 4" key="1">
    <citation type="journal article" date="2019" name="Nat. Ecol. Evol.">
        <title>Megaphylogeny resolves global patterns of mushroom evolution.</title>
        <authorList>
            <person name="Varga T."/>
            <person name="Krizsan K."/>
            <person name="Foldi C."/>
            <person name="Dima B."/>
            <person name="Sanchez-Garcia M."/>
            <person name="Sanchez-Ramirez S."/>
            <person name="Szollosi G.J."/>
            <person name="Szarkandi J.G."/>
            <person name="Papp V."/>
            <person name="Albert L."/>
            <person name="Andreopoulos W."/>
            <person name="Angelini C."/>
            <person name="Antonin V."/>
            <person name="Barry K.W."/>
            <person name="Bougher N.L."/>
            <person name="Buchanan P."/>
            <person name="Buyck B."/>
            <person name="Bense V."/>
            <person name="Catcheside P."/>
            <person name="Chovatia M."/>
            <person name="Cooper J."/>
            <person name="Damon W."/>
            <person name="Desjardin D."/>
            <person name="Finy P."/>
            <person name="Geml J."/>
            <person name="Haridas S."/>
            <person name="Hughes K."/>
            <person name="Justo A."/>
            <person name="Karasinski D."/>
            <person name="Kautmanova I."/>
            <person name="Kiss B."/>
            <person name="Kocsube S."/>
            <person name="Kotiranta H."/>
            <person name="LaButti K.M."/>
            <person name="Lechner B.E."/>
            <person name="Liimatainen K."/>
            <person name="Lipzen A."/>
            <person name="Lukacs Z."/>
            <person name="Mihaltcheva S."/>
            <person name="Morgado L.N."/>
            <person name="Niskanen T."/>
            <person name="Noordeloos M.E."/>
            <person name="Ohm R.A."/>
            <person name="Ortiz-Santana B."/>
            <person name="Ovrebo C."/>
            <person name="Racz N."/>
            <person name="Riley R."/>
            <person name="Savchenko A."/>
            <person name="Shiryaev A."/>
            <person name="Soop K."/>
            <person name="Spirin V."/>
            <person name="Szebenyi C."/>
            <person name="Tomsovsky M."/>
            <person name="Tulloss R.E."/>
            <person name="Uehling J."/>
            <person name="Grigoriev I.V."/>
            <person name="Vagvolgyi C."/>
            <person name="Papp T."/>
            <person name="Martin F.M."/>
            <person name="Miettinen O."/>
            <person name="Hibbett D.S."/>
            <person name="Nagy L.G."/>
        </authorList>
    </citation>
    <scope>NUCLEOTIDE SEQUENCE [LARGE SCALE GENOMIC DNA]</scope>
    <source>
        <strain evidence="3 4">OMC1185</strain>
    </source>
</reference>
<feature type="region of interest" description="Disordered" evidence="1">
    <location>
        <begin position="204"/>
        <end position="271"/>
    </location>
</feature>
<sequence>MNTSLRAASSSLRATCKRRILKVLVRHVHSRKALPYGTEEGLGNFLTQSALKTLAVDYQQGLLDRLNEEVRDTAHENKSVVQTIIETSWDRTQVLAFNYASEALNNSFFLESLTPPSTGDADETGIHPDLARRIKLQLGSLTQLKSIVSAHALGMFSSGWIWFVTDQSGALGVISTFGTGTLLVRSRQQMGGDDDVAVLNATVSRASSERADSRSHDPSVPPEGPSSATSPVSGVSSHSSPLHPPTQTRTLHTSSRSLQTPRPASIFSSGGDIDDALDYRTSYRTPQDLDEHLGETLYPLFCVSVHERAWMSSGYGVWGKEEYMKRFWTVLNWKKVSQRYQSASSKEQEGFIKS</sequence>
<dbReference type="InterPro" id="IPR036324">
    <property type="entry name" value="Mn/Fe_SOD_N_sf"/>
</dbReference>
<evidence type="ECO:0000313" key="3">
    <source>
        <dbReference type="EMBL" id="TFK56039.1"/>
    </source>
</evidence>
<dbReference type="GO" id="GO:0046872">
    <property type="term" value="F:metal ion binding"/>
    <property type="evidence" value="ECO:0007669"/>
    <property type="project" value="InterPro"/>
</dbReference>
<feature type="compositionally biased region" description="Basic and acidic residues" evidence="1">
    <location>
        <begin position="207"/>
        <end position="217"/>
    </location>
</feature>
<protein>
    <recommendedName>
        <fullName evidence="2">Manganese/iron superoxide dismutase C-terminal domain-containing protein</fullName>
    </recommendedName>
</protein>
<dbReference type="InterPro" id="IPR019832">
    <property type="entry name" value="Mn/Fe_SOD_C"/>
</dbReference>
<keyword evidence="4" id="KW-1185">Reference proteome</keyword>
<feature type="domain" description="Manganese/iron superoxide dismutase C-terminal" evidence="2">
    <location>
        <begin position="129"/>
        <end position="184"/>
    </location>
</feature>
<dbReference type="GO" id="GO:0004784">
    <property type="term" value="F:superoxide dismutase activity"/>
    <property type="evidence" value="ECO:0007669"/>
    <property type="project" value="InterPro"/>
</dbReference>
<dbReference type="InterPro" id="IPR036314">
    <property type="entry name" value="SOD_C_sf"/>
</dbReference>
<name>A0A5C3NDR5_9AGAM</name>
<dbReference type="AlphaFoldDB" id="A0A5C3NDR5"/>
<dbReference type="Proteomes" id="UP000305948">
    <property type="component" value="Unassembled WGS sequence"/>
</dbReference>
<accession>A0A5C3NDR5</accession>
<dbReference type="EMBL" id="ML213504">
    <property type="protein sequence ID" value="TFK56039.1"/>
    <property type="molecule type" value="Genomic_DNA"/>
</dbReference>
<dbReference type="PANTHER" id="PTHR42769:SF3">
    <property type="entry name" value="SUPEROXIDE DISMUTASE [FE] 2, CHLOROPLASTIC"/>
    <property type="match status" value="1"/>
</dbReference>
<dbReference type="Gene3D" id="3.55.40.20">
    <property type="entry name" value="Iron/manganese superoxide dismutase, C-terminal domain"/>
    <property type="match status" value="2"/>
</dbReference>